<organism evidence="3 4">
    <name type="scientific">Huso huso</name>
    <name type="common">Beluga</name>
    <name type="synonym">Acipenser huso</name>
    <dbReference type="NCBI Taxonomy" id="61971"/>
    <lineage>
        <taxon>Eukaryota</taxon>
        <taxon>Metazoa</taxon>
        <taxon>Chordata</taxon>
        <taxon>Craniata</taxon>
        <taxon>Vertebrata</taxon>
        <taxon>Euteleostomi</taxon>
        <taxon>Actinopterygii</taxon>
        <taxon>Chondrostei</taxon>
        <taxon>Acipenseriformes</taxon>
        <taxon>Acipenseridae</taxon>
        <taxon>Huso</taxon>
    </lineage>
</organism>
<feature type="compositionally biased region" description="Polar residues" evidence="2">
    <location>
        <begin position="361"/>
        <end position="376"/>
    </location>
</feature>
<evidence type="ECO:0000313" key="3">
    <source>
        <dbReference type="EMBL" id="KAK6476578.1"/>
    </source>
</evidence>
<feature type="compositionally biased region" description="Polar residues" evidence="2">
    <location>
        <begin position="156"/>
        <end position="166"/>
    </location>
</feature>
<feature type="region of interest" description="Disordered" evidence="2">
    <location>
        <begin position="483"/>
        <end position="522"/>
    </location>
</feature>
<evidence type="ECO:0000313" key="4">
    <source>
        <dbReference type="Proteomes" id="UP001369086"/>
    </source>
</evidence>
<feature type="coiled-coil region" evidence="1">
    <location>
        <begin position="1431"/>
        <end position="1458"/>
    </location>
</feature>
<feature type="region of interest" description="Disordered" evidence="2">
    <location>
        <begin position="48"/>
        <end position="135"/>
    </location>
</feature>
<feature type="region of interest" description="Disordered" evidence="2">
    <location>
        <begin position="1485"/>
        <end position="1537"/>
    </location>
</feature>
<feature type="compositionally biased region" description="Polar residues" evidence="2">
    <location>
        <begin position="700"/>
        <end position="713"/>
    </location>
</feature>
<feature type="compositionally biased region" description="Basic and acidic residues" evidence="2">
    <location>
        <begin position="1491"/>
        <end position="1515"/>
    </location>
</feature>
<dbReference type="EMBL" id="JAHFZB010000022">
    <property type="protein sequence ID" value="KAK6476578.1"/>
    <property type="molecule type" value="Genomic_DNA"/>
</dbReference>
<keyword evidence="1" id="KW-0175">Coiled coil</keyword>
<feature type="coiled-coil region" evidence="1">
    <location>
        <begin position="777"/>
        <end position="982"/>
    </location>
</feature>
<feature type="region of interest" description="Disordered" evidence="2">
    <location>
        <begin position="347"/>
        <end position="376"/>
    </location>
</feature>
<comment type="caution">
    <text evidence="3">The sequence shown here is derived from an EMBL/GenBank/DDBJ whole genome shotgun (WGS) entry which is preliminary data.</text>
</comment>
<dbReference type="Proteomes" id="UP001369086">
    <property type="component" value="Unassembled WGS sequence"/>
</dbReference>
<proteinExistence type="predicted"/>
<feature type="region of interest" description="Disordered" evidence="2">
    <location>
        <begin position="1"/>
        <end position="36"/>
    </location>
</feature>
<feature type="coiled-coil region" evidence="1">
    <location>
        <begin position="1026"/>
        <end position="1090"/>
    </location>
</feature>
<gene>
    <name evidence="3" type="ORF">HHUSO_G23017</name>
</gene>
<feature type="compositionally biased region" description="Acidic residues" evidence="2">
    <location>
        <begin position="1"/>
        <end position="19"/>
    </location>
</feature>
<feature type="coiled-coil region" evidence="1">
    <location>
        <begin position="1198"/>
        <end position="1301"/>
    </location>
</feature>
<feature type="region of interest" description="Disordered" evidence="2">
    <location>
        <begin position="657"/>
        <end position="714"/>
    </location>
</feature>
<feature type="compositionally biased region" description="Acidic residues" evidence="2">
    <location>
        <begin position="685"/>
        <end position="694"/>
    </location>
</feature>
<feature type="compositionally biased region" description="Low complexity" evidence="2">
    <location>
        <begin position="1517"/>
        <end position="1531"/>
    </location>
</feature>
<evidence type="ECO:0000256" key="1">
    <source>
        <dbReference type="SAM" id="Coils"/>
    </source>
</evidence>
<reference evidence="3 4" key="1">
    <citation type="submission" date="2021-05" db="EMBL/GenBank/DDBJ databases">
        <authorList>
            <person name="Zahm M."/>
            <person name="Klopp C."/>
            <person name="Cabau C."/>
            <person name="Kuhl H."/>
            <person name="Suciu R."/>
            <person name="Ciorpac M."/>
            <person name="Holostenco D."/>
            <person name="Gessner J."/>
            <person name="Wuertz S."/>
            <person name="Hohne C."/>
            <person name="Stock M."/>
            <person name="Gislard M."/>
            <person name="Lluch J."/>
            <person name="Milhes M."/>
            <person name="Lampietro C."/>
            <person name="Lopez Roques C."/>
            <person name="Donnadieu C."/>
            <person name="Du K."/>
            <person name="Schartl M."/>
            <person name="Guiguen Y."/>
        </authorList>
    </citation>
    <scope>NUCLEOTIDE SEQUENCE [LARGE SCALE GENOMIC DNA]</scope>
    <source>
        <strain evidence="3">Hh-F2</strain>
        <tissue evidence="3">Blood</tissue>
    </source>
</reference>
<feature type="compositionally biased region" description="Polar residues" evidence="2">
    <location>
        <begin position="508"/>
        <end position="518"/>
    </location>
</feature>
<feature type="compositionally biased region" description="Basic and acidic residues" evidence="2">
    <location>
        <begin position="669"/>
        <end position="684"/>
    </location>
</feature>
<accession>A0ABR0YVS4</accession>
<feature type="compositionally biased region" description="Low complexity" evidence="2">
    <location>
        <begin position="485"/>
        <end position="503"/>
    </location>
</feature>
<feature type="region of interest" description="Disordered" evidence="2">
    <location>
        <begin position="149"/>
        <end position="202"/>
    </location>
</feature>
<feature type="region of interest" description="Disordered" evidence="2">
    <location>
        <begin position="1319"/>
        <end position="1339"/>
    </location>
</feature>
<feature type="compositionally biased region" description="Low complexity" evidence="2">
    <location>
        <begin position="91"/>
        <end position="101"/>
    </location>
</feature>
<evidence type="ECO:0000256" key="2">
    <source>
        <dbReference type="SAM" id="MobiDB-lite"/>
    </source>
</evidence>
<sequence>MADSDCEGTDPGLEDADLDEDHHSSSSSTTVRPRDHCDYLLDAIDAQLSEMQAPSPSGRGTADSASYKYTAETSRTEHKEPRLCSSTQNKEASQAEQSQQEGGDSKKEQYKWRLKQLLGSEQTDAPGYQSDLNTTESVCTEDFITKFKEGMVDPQSDFSGEPSSDDGTPGCSPSGERSSKKTSEESIVEPESFLSMASTAEGEADNEIVVLNTARRLDIVQQFKQDLESDLQGTVAEVEETPGTGLLSRNHRDSLESLGGRISRLSQSNTPDSLSILGKERSVAHSSVAHSSNPVELFRKGGSPSVISQKDNVKEPPCLSIGTNQETIHQETCGSPALKEMFPSCERSSVRGNGERRLGQENFTNGTNLSGSTYVSQSSTCSDMSVSMFKEKDALSRDMCPSPIKLSNEKENTSYIQEANGSDPEERNGNSCQPERKGAHHEFGVVSISSFQQRTVSRSESCPYINGSSYRLEAANLLPESNHYSTTSGSRHIRSSSLSSRSTAAKGQFNSHRPSSPSSDRKIVSHRATAGINQKTCENFGSESSLNTIGTGEYVDSFQAVAVKHVAGVPVKSFDEVTIDSDLDSVKTDRVRKHFQKALSTRNGFVSAKSAAADDLYSDQSDLDTAKLQQIERTFHDILRRKKSSAQGLKSVPVAAPFGCRSTKRPRSPRKDACRFKSSDRTVTDEEEEEEEESLEQRFTESSGEWKTSSPVKWNSCPKRGGELSWGRSLGSEISKAHQRSSRLLDSDRQSCLFHHQWNHQDLAVEEETLSHRKAQVQEIEQSLTEALQKKKHAVQELESVKCAVEKSQKEARGLETRVRDSKSQAEEMRAELAVLEYKRDSCLQEVQTLEEELSVLRRQCSATHNSQQSTLQNQVSSLSVEREELRARLRLKEGSLSVLERQELERQLSCTRSELFTEQRSARDKISLLQEQLEDCQVEMEERATQEALLQERSGRLEQQLREMNRRQEEQTQKLALQSSEASQALSRQVQEASVQLLERDGKISALERILSEKELELLRLREGQAALQAEREALVTARETLTQEHQRQLQQLHRDKQLEEEQAKRQLKEELDLLKQQEIQQVREQAEEDKLEAVKHQALSFTVETEKLALKIQLKDEEIVKLKEAVRQQEVSMRKLAEELKLEAKEMVQGALLREHRKWETEKTEELQRQRGILEDESRRAVHSIKEDQERERRKALSLQNKVIELQTRVQELEFESRALQREKQEAVSEVRSSLREEKQEEILRVKEEMDQEKACEVERLRLRLEQEEAEVQRLRAGLGEAARREKELQTQAERLERGAVLDLSLEYDRIQDLLHSTRERGAGASPARQRHSSPSRLSLPQAVQALRGACEEQQQHILELHQELDTQRRTVLHIQRDKDRELQQQREELYLEKEAAVKSIKERLIQEHIEEISKLQRPLLKDSGGSECQSLRQQLREKDSELRAIQRNMTHWKDETAAKLACKFEEELNSELEKCKSDLLKQRRMSKNKPDHQRKIEKLESEMRRLSVERSETAPLRSASTPSLSTASPPGPQDFSTLKLLRHLQSRVKQLRAENTIYHPGSQDDLAGSYRETIRMTPERMPTRFKSSTRKPLM</sequence>
<protein>
    <submittedName>
        <fullName evidence="3">Trichohyalin-like isoform X1</fullName>
    </submittedName>
</protein>
<keyword evidence="4" id="KW-1185">Reference proteome</keyword>
<name>A0ABR0YVS4_HUSHU</name>